<evidence type="ECO:0000256" key="3">
    <source>
        <dbReference type="ARBA" id="ARBA00023002"/>
    </source>
</evidence>
<dbReference type="Gene3D" id="1.10.1040.10">
    <property type="entry name" value="N-(1-d-carboxylethyl)-l-norvaline Dehydrogenase, domain 2"/>
    <property type="match status" value="1"/>
</dbReference>
<accession>A0ABN3YZ01</accession>
<dbReference type="RefSeq" id="WP_012269743.1">
    <property type="nucleotide sequence ID" value="NC_014209.1"/>
</dbReference>
<dbReference type="InterPro" id="IPR006114">
    <property type="entry name" value="6PGDH_C"/>
</dbReference>
<keyword evidence="3 5" id="KW-0560">Oxidoreductase</keyword>
<dbReference type="InterPro" id="IPR036291">
    <property type="entry name" value="NAD(P)-bd_dom_sf"/>
</dbReference>
<dbReference type="InterPro" id="IPR006113">
    <property type="entry name" value="6PGDH_Gnd/GntZ"/>
</dbReference>
<dbReference type="PRINTS" id="PR00076">
    <property type="entry name" value="6PGDHDRGNASE"/>
</dbReference>
<dbReference type="NCBIfam" id="TIGR00873">
    <property type="entry name" value="gnd"/>
    <property type="match status" value="1"/>
</dbReference>
<dbReference type="InterPro" id="IPR008927">
    <property type="entry name" value="6-PGluconate_DH-like_C_sf"/>
</dbReference>
<evidence type="ECO:0000256" key="6">
    <source>
        <dbReference type="RuleBase" id="RU000485"/>
    </source>
</evidence>
<comment type="subunit">
    <text evidence="2 5">Homodimer.</text>
</comment>
<dbReference type="SUPFAM" id="SSF48179">
    <property type="entry name" value="6-phosphogluconate dehydrogenase C-terminal domain-like"/>
    <property type="match status" value="1"/>
</dbReference>
<feature type="domain" description="6-phosphogluconate dehydrogenase C-terminal" evidence="7">
    <location>
        <begin position="179"/>
        <end position="468"/>
    </location>
</feature>
<name>A0ABN3YZ01_THEM3</name>
<dbReference type="InterPro" id="IPR006184">
    <property type="entry name" value="6PGdom_BS"/>
</dbReference>
<dbReference type="InterPro" id="IPR013328">
    <property type="entry name" value="6PGD_dom2"/>
</dbReference>
<dbReference type="PROSITE" id="PS00461">
    <property type="entry name" value="6PGD"/>
    <property type="match status" value="1"/>
</dbReference>
<organism evidence="8 9">
    <name type="scientific">Thermoanaerobacter mathranii subsp. mathranii (strain DSM 11426 / CCUG 53645 / CIP 108742 / A3)</name>
    <dbReference type="NCBI Taxonomy" id="583358"/>
    <lineage>
        <taxon>Bacteria</taxon>
        <taxon>Bacillati</taxon>
        <taxon>Bacillota</taxon>
        <taxon>Clostridia</taxon>
        <taxon>Thermoanaerobacterales</taxon>
        <taxon>Thermoanaerobacteraceae</taxon>
        <taxon>Thermoanaerobacter</taxon>
    </lineage>
</organism>
<dbReference type="InterPro" id="IPR006115">
    <property type="entry name" value="6PGDH_NADP-bd"/>
</dbReference>
<keyword evidence="4 6" id="KW-0311">Gluconate utilization</keyword>
<keyword evidence="5 6" id="KW-0570">Pentose shunt</keyword>
<evidence type="ECO:0000256" key="2">
    <source>
        <dbReference type="ARBA" id="ARBA00011738"/>
    </source>
</evidence>
<sequence>MIKADIGLIGLGVMGQNLALNIARNGYAVSVFNKTEEKTREFIDEKVKEEKIYPFYTLKDFVESLKKPRKIILIIKAGTPVDDVINELLSYLEKGDLIVDSGNSYFMDTSRRLKVLKEKNILFLGMGISGGEYGALYGPSLMPGGTKEAYELIKDVLLKVAAKTEDGPCCTYVGNDSAGHFVKMVHNGIEYAIMQLIAEVYDFMRKILNMTNEEIGDVFERWNQEELDSYLMEISYKIMRYKDKETGGFLLDYILDKAEQKGTGKWTAQTSLDLGVPTPTLNLAVEARVISHYKEERKTLSKLYSKEKNTISVNKEEMIEHLKKTLLFGVFMSFSQGLWLIYEASKQYNYGVDLSEILRIWKGGCIIRAKILDFLRDIIRENEEYANLLHSDKSIEFIKDKLNSVYQVLEIGRNYRIPLMIINSAVDYYFALTEENLPANLIQAQRDFFGAHTYERVDKEGIFHTEWEK</sequence>
<dbReference type="EC" id="1.1.1.44" evidence="5 6"/>
<comment type="similarity">
    <text evidence="1 5 6">Belongs to the 6-phosphogluconate dehydrogenase family.</text>
</comment>
<protein>
    <recommendedName>
        <fullName evidence="5 6">6-phosphogluconate dehydrogenase, decarboxylating</fullName>
        <ecNumber evidence="5 6">1.1.1.44</ecNumber>
    </recommendedName>
</protein>
<dbReference type="SMART" id="SM01350">
    <property type="entry name" value="6PGD"/>
    <property type="match status" value="1"/>
</dbReference>
<dbReference type="Gene3D" id="3.40.50.720">
    <property type="entry name" value="NAD(P)-binding Rossmann-like Domain"/>
    <property type="match status" value="1"/>
</dbReference>
<dbReference type="SUPFAM" id="SSF51735">
    <property type="entry name" value="NAD(P)-binding Rossmann-fold domains"/>
    <property type="match status" value="1"/>
</dbReference>
<evidence type="ECO:0000256" key="5">
    <source>
        <dbReference type="PIRNR" id="PIRNR000109"/>
    </source>
</evidence>
<dbReference type="Pfam" id="PF03446">
    <property type="entry name" value="NAD_binding_2"/>
    <property type="match status" value="1"/>
</dbReference>
<dbReference type="Pfam" id="PF00393">
    <property type="entry name" value="6PGD"/>
    <property type="match status" value="1"/>
</dbReference>
<dbReference type="Proteomes" id="UP000002064">
    <property type="component" value="Chromosome"/>
</dbReference>
<keyword evidence="5 6" id="KW-0521">NADP</keyword>
<dbReference type="Gene3D" id="1.20.5.320">
    <property type="entry name" value="6-Phosphogluconate Dehydrogenase, domain 3"/>
    <property type="match status" value="1"/>
</dbReference>
<dbReference type="NCBIfam" id="NF006765">
    <property type="entry name" value="PRK09287.1"/>
    <property type="match status" value="1"/>
</dbReference>
<evidence type="ECO:0000259" key="7">
    <source>
        <dbReference type="SMART" id="SM01350"/>
    </source>
</evidence>
<evidence type="ECO:0000313" key="8">
    <source>
        <dbReference type="EMBL" id="ADH60013.1"/>
    </source>
</evidence>
<evidence type="ECO:0000313" key="9">
    <source>
        <dbReference type="Proteomes" id="UP000002064"/>
    </source>
</evidence>
<evidence type="ECO:0000256" key="4">
    <source>
        <dbReference type="ARBA" id="ARBA00023064"/>
    </source>
</evidence>
<dbReference type="EMBL" id="CP002032">
    <property type="protein sequence ID" value="ADH60013.1"/>
    <property type="molecule type" value="Genomic_DNA"/>
</dbReference>
<dbReference type="PANTHER" id="PTHR11811">
    <property type="entry name" value="6-PHOSPHOGLUCONATE DEHYDROGENASE"/>
    <property type="match status" value="1"/>
</dbReference>
<comment type="pathway">
    <text evidence="5 6">Carbohydrate degradation; pentose phosphate pathway; D-ribulose 5-phosphate from D-glucose 6-phosphate (oxidative stage): step 3/3.</text>
</comment>
<comment type="catalytic activity">
    <reaction evidence="5 6">
        <text>6-phospho-D-gluconate + NADP(+) = D-ribulose 5-phosphate + CO2 + NADPH</text>
        <dbReference type="Rhea" id="RHEA:10116"/>
        <dbReference type="ChEBI" id="CHEBI:16526"/>
        <dbReference type="ChEBI" id="CHEBI:57783"/>
        <dbReference type="ChEBI" id="CHEBI:58121"/>
        <dbReference type="ChEBI" id="CHEBI:58349"/>
        <dbReference type="ChEBI" id="CHEBI:58759"/>
        <dbReference type="EC" id="1.1.1.44"/>
    </reaction>
</comment>
<dbReference type="InterPro" id="IPR006183">
    <property type="entry name" value="Pgluconate_DH"/>
</dbReference>
<keyword evidence="9" id="KW-1185">Reference proteome</keyword>
<reference evidence="8 9" key="1">
    <citation type="submission" date="2010-05" db="EMBL/GenBank/DDBJ databases">
        <title>Complete sequence of Thermoanaerobacter mathranii subsp. mathranii mathranii str. A3.</title>
        <authorList>
            <consortium name="US DOE Joint Genome Institute"/>
            <person name="Lucas S."/>
            <person name="Copeland A."/>
            <person name="Lapidus A."/>
            <person name="Cheng J.-F."/>
            <person name="Bruce D."/>
            <person name="Goodwin L."/>
            <person name="Pitluck S."/>
            <person name="Held B."/>
            <person name="Detter J.C."/>
            <person name="Han C."/>
            <person name="Tapia R."/>
            <person name="Land M."/>
            <person name="Hauser L."/>
            <person name="Kyrpides N."/>
            <person name="Mikhailova N."/>
            <person name="Zhou J."/>
            <person name="Hemme C."/>
            <person name="Woyke T."/>
        </authorList>
    </citation>
    <scope>NUCLEOTIDE SEQUENCE [LARGE SCALE GENOMIC DNA]</scope>
    <source>
        <strain evidence="8 9">A3</strain>
    </source>
</reference>
<evidence type="ECO:0000256" key="1">
    <source>
        <dbReference type="ARBA" id="ARBA00008419"/>
    </source>
</evidence>
<dbReference type="PIRSF" id="PIRSF000109">
    <property type="entry name" value="6PGD"/>
    <property type="match status" value="1"/>
</dbReference>
<comment type="function">
    <text evidence="5">Catalyzes the oxidative decarboxylation of 6-phosphogluconate to ribulose 5-phosphate and CO(2), with concomitant reduction of NADP to NADPH.</text>
</comment>
<gene>
    <name evidence="8" type="ordered locus">Tmath_0229</name>
</gene>
<proteinExistence type="inferred from homology"/>